<keyword evidence="5" id="KW-1185">Reference proteome</keyword>
<gene>
    <name evidence="4" type="ordered locus">PHZ_c2532</name>
</gene>
<feature type="domain" description="Acyl-CoA thioesterase-like N-terminal HotDog" evidence="2">
    <location>
        <begin position="76"/>
        <end position="157"/>
    </location>
</feature>
<dbReference type="SUPFAM" id="SSF54637">
    <property type="entry name" value="Thioesterase/thiol ester dehydrase-isomerase"/>
    <property type="match status" value="2"/>
</dbReference>
<evidence type="ECO:0008006" key="6">
    <source>
        <dbReference type="Google" id="ProtNLM"/>
    </source>
</evidence>
<dbReference type="STRING" id="450851.PHZ_c2532"/>
<reference evidence="4 5" key="1">
    <citation type="journal article" date="2008" name="BMC Genomics">
        <title>Complete genome of Phenylobacterium zucineum - a novel facultative intracellular bacterium isolated from human erythroleukemia cell line K562.</title>
        <authorList>
            <person name="Luo Y."/>
            <person name="Xu X."/>
            <person name="Ding Z."/>
            <person name="Liu Z."/>
            <person name="Zhang B."/>
            <person name="Yan Z."/>
            <person name="Sun J."/>
            <person name="Hu S."/>
            <person name="Hu X."/>
        </authorList>
    </citation>
    <scope>NUCLEOTIDE SEQUENCE [LARGE SCALE GENOMIC DNA]</scope>
    <source>
        <strain evidence="4 5">HLK1</strain>
    </source>
</reference>
<name>B4RGN5_PHEZH</name>
<dbReference type="Gene3D" id="2.40.160.210">
    <property type="entry name" value="Acyl-CoA thioesterase, double hotdog domain"/>
    <property type="match status" value="1"/>
</dbReference>
<evidence type="ECO:0000259" key="2">
    <source>
        <dbReference type="Pfam" id="PF13622"/>
    </source>
</evidence>
<evidence type="ECO:0000259" key="3">
    <source>
        <dbReference type="Pfam" id="PF20789"/>
    </source>
</evidence>
<feature type="compositionally biased region" description="Basic and acidic residues" evidence="1">
    <location>
        <begin position="178"/>
        <end position="190"/>
    </location>
</feature>
<dbReference type="InterPro" id="IPR029069">
    <property type="entry name" value="HotDog_dom_sf"/>
</dbReference>
<organism evidence="4 5">
    <name type="scientific">Phenylobacterium zucineum (strain HLK1)</name>
    <dbReference type="NCBI Taxonomy" id="450851"/>
    <lineage>
        <taxon>Bacteria</taxon>
        <taxon>Pseudomonadati</taxon>
        <taxon>Pseudomonadota</taxon>
        <taxon>Alphaproteobacteria</taxon>
        <taxon>Caulobacterales</taxon>
        <taxon>Caulobacteraceae</taxon>
        <taxon>Phenylobacterium</taxon>
    </lineage>
</organism>
<dbReference type="InterPro" id="IPR049449">
    <property type="entry name" value="TesB_ACOT8-like_N"/>
</dbReference>
<dbReference type="EMBL" id="CP000747">
    <property type="protein sequence ID" value="ACG78941.1"/>
    <property type="molecule type" value="Genomic_DNA"/>
</dbReference>
<dbReference type="eggNOG" id="COG1946">
    <property type="taxonomic scope" value="Bacteria"/>
</dbReference>
<accession>B4RGN5</accession>
<sequence>MASASGCNCSTPRTSWARFITGTLRRVCYDLFHLYNELSRNQLVIGPDQRIEETGMREYLYGRTGERFSPEAAAMSPWDRRLQGGVALGALLTHLVEETPAPSPMLLTRLTIDIIRPVPFQPLVGRAEIIRDGRNMQNIEARLEHEGALVAAASAVRVRLAETPASPMTGDYPPPEDAPDRPLVRSDRRRGGLETRILSGGLLESGPGQAWGRPAMDLFPGTPVSLTAGAAMVADIGSAVSSEVDSRRWSFANVDLVLHFTRAPESEWVLIDARTLSAGNGVGLVDSILADRRGPFARAHQTLFIAPQPAAPTRPAAAVTEVVR</sequence>
<dbReference type="HOGENOM" id="CLU_074337_1_0_5"/>
<protein>
    <recommendedName>
        <fullName evidence="6">Thioesterase family protein</fullName>
    </recommendedName>
</protein>
<dbReference type="Proteomes" id="UP000001868">
    <property type="component" value="Chromosome"/>
</dbReference>
<dbReference type="Pfam" id="PF13622">
    <property type="entry name" value="4HBT_3"/>
    <property type="match status" value="1"/>
</dbReference>
<feature type="region of interest" description="Disordered" evidence="1">
    <location>
        <begin position="164"/>
        <end position="190"/>
    </location>
</feature>
<feature type="domain" description="Acyl-CoA thioesterase-like C-terminal" evidence="3">
    <location>
        <begin position="177"/>
        <end position="305"/>
    </location>
</feature>
<dbReference type="KEGG" id="pzu:PHZ_c2532"/>
<dbReference type="Pfam" id="PF20789">
    <property type="entry name" value="4HBT_3C"/>
    <property type="match status" value="1"/>
</dbReference>
<evidence type="ECO:0000313" key="5">
    <source>
        <dbReference type="Proteomes" id="UP000001868"/>
    </source>
</evidence>
<dbReference type="AlphaFoldDB" id="B4RGN5"/>
<evidence type="ECO:0000256" key="1">
    <source>
        <dbReference type="SAM" id="MobiDB-lite"/>
    </source>
</evidence>
<evidence type="ECO:0000313" key="4">
    <source>
        <dbReference type="EMBL" id="ACG78941.1"/>
    </source>
</evidence>
<dbReference type="InterPro" id="IPR042171">
    <property type="entry name" value="Acyl-CoA_hotdog"/>
</dbReference>
<proteinExistence type="predicted"/>
<dbReference type="InterPro" id="IPR049450">
    <property type="entry name" value="ACOT8-like_C"/>
</dbReference>